<dbReference type="InterPro" id="IPR013083">
    <property type="entry name" value="Znf_RING/FYVE/PHD"/>
</dbReference>
<dbReference type="SUPFAM" id="SSF54001">
    <property type="entry name" value="Cysteine proteinases"/>
    <property type="match status" value="2"/>
</dbReference>
<dbReference type="SMART" id="SM00249">
    <property type="entry name" value="PHD"/>
    <property type="match status" value="1"/>
</dbReference>
<dbReference type="InterPro" id="IPR001394">
    <property type="entry name" value="Peptidase_C19_UCH"/>
</dbReference>
<keyword evidence="2 11" id="KW-0645">Protease</keyword>
<name>A0A2G8LFV4_STIJA</name>
<organism evidence="11 12">
    <name type="scientific">Stichopus japonicus</name>
    <name type="common">Sea cucumber</name>
    <dbReference type="NCBI Taxonomy" id="307972"/>
    <lineage>
        <taxon>Eukaryota</taxon>
        <taxon>Metazoa</taxon>
        <taxon>Echinodermata</taxon>
        <taxon>Eleutherozoa</taxon>
        <taxon>Echinozoa</taxon>
        <taxon>Holothuroidea</taxon>
        <taxon>Aspidochirotacea</taxon>
        <taxon>Aspidochirotida</taxon>
        <taxon>Stichopodidae</taxon>
        <taxon>Apostichopus</taxon>
    </lineage>
</organism>
<keyword evidence="7" id="KW-0862">Zinc</keyword>
<dbReference type="GO" id="GO:0008270">
    <property type="term" value="F:zinc ion binding"/>
    <property type="evidence" value="ECO:0007669"/>
    <property type="project" value="UniProtKB-KW"/>
</dbReference>
<keyword evidence="5" id="KW-0378">Hydrolase</keyword>
<dbReference type="InterPro" id="IPR003653">
    <property type="entry name" value="Peptidase_C48_C"/>
</dbReference>
<dbReference type="PROSITE" id="PS50235">
    <property type="entry name" value="USP_3"/>
    <property type="match status" value="1"/>
</dbReference>
<evidence type="ECO:0000256" key="2">
    <source>
        <dbReference type="ARBA" id="ARBA00022670"/>
    </source>
</evidence>
<dbReference type="Pfam" id="PF00628">
    <property type="entry name" value="PHD"/>
    <property type="match status" value="1"/>
</dbReference>
<evidence type="ECO:0000256" key="8">
    <source>
        <dbReference type="SAM" id="MobiDB-lite"/>
    </source>
</evidence>
<evidence type="ECO:0000256" key="6">
    <source>
        <dbReference type="ARBA" id="ARBA00022807"/>
    </source>
</evidence>
<comment type="caution">
    <text evidence="11">The sequence shown here is derived from an EMBL/GenBank/DDBJ whole genome shotgun (WGS) entry which is preliminary data.</text>
</comment>
<proteinExistence type="inferred from homology"/>
<evidence type="ECO:0000313" key="12">
    <source>
        <dbReference type="Proteomes" id="UP000230750"/>
    </source>
</evidence>
<dbReference type="Gene3D" id="3.90.70.10">
    <property type="entry name" value="Cysteine proteinases"/>
    <property type="match status" value="1"/>
</dbReference>
<dbReference type="GO" id="GO:0016929">
    <property type="term" value="F:deSUMOylase activity"/>
    <property type="evidence" value="ECO:0007669"/>
    <property type="project" value="TreeGrafter"/>
</dbReference>
<evidence type="ECO:0000256" key="1">
    <source>
        <dbReference type="ARBA" id="ARBA00005234"/>
    </source>
</evidence>
<dbReference type="CDD" id="cd02257">
    <property type="entry name" value="Peptidase_C19"/>
    <property type="match status" value="1"/>
</dbReference>
<dbReference type="GO" id="GO:0006508">
    <property type="term" value="P:proteolysis"/>
    <property type="evidence" value="ECO:0007669"/>
    <property type="project" value="UniProtKB-KW"/>
</dbReference>
<keyword evidence="6" id="KW-0788">Thiol protease</keyword>
<protein>
    <submittedName>
        <fullName evidence="11">Putative sentrin/sumo-specific protease</fullName>
    </submittedName>
</protein>
<dbReference type="InterPro" id="IPR011011">
    <property type="entry name" value="Znf_FYVE_PHD"/>
</dbReference>
<dbReference type="InterPro" id="IPR028889">
    <property type="entry name" value="USP"/>
</dbReference>
<evidence type="ECO:0000313" key="11">
    <source>
        <dbReference type="EMBL" id="PIK59124.1"/>
    </source>
</evidence>
<dbReference type="SUPFAM" id="SSF57903">
    <property type="entry name" value="FYVE/PHD zinc finger"/>
    <property type="match status" value="1"/>
</dbReference>
<dbReference type="AlphaFoldDB" id="A0A2G8LFV4"/>
<dbReference type="GO" id="GO:0016926">
    <property type="term" value="P:protein desumoylation"/>
    <property type="evidence" value="ECO:0007669"/>
    <property type="project" value="TreeGrafter"/>
</dbReference>
<evidence type="ECO:0000256" key="4">
    <source>
        <dbReference type="ARBA" id="ARBA00022771"/>
    </source>
</evidence>
<accession>A0A2G8LFV4</accession>
<evidence type="ECO:0000259" key="9">
    <source>
        <dbReference type="PROSITE" id="PS50235"/>
    </source>
</evidence>
<evidence type="ECO:0000256" key="7">
    <source>
        <dbReference type="ARBA" id="ARBA00022833"/>
    </source>
</evidence>
<dbReference type="Pfam" id="PF00443">
    <property type="entry name" value="UCH"/>
    <property type="match status" value="1"/>
</dbReference>
<feature type="region of interest" description="Disordered" evidence="8">
    <location>
        <begin position="229"/>
        <end position="253"/>
    </location>
</feature>
<evidence type="ECO:0000259" key="10">
    <source>
        <dbReference type="PROSITE" id="PS50600"/>
    </source>
</evidence>
<dbReference type="EMBL" id="MRZV01000092">
    <property type="protein sequence ID" value="PIK59124.1"/>
    <property type="molecule type" value="Genomic_DNA"/>
</dbReference>
<keyword evidence="4" id="KW-0863">Zinc-finger</keyword>
<feature type="compositionally biased region" description="Basic and acidic residues" evidence="8">
    <location>
        <begin position="987"/>
        <end position="996"/>
    </location>
</feature>
<dbReference type="PANTHER" id="PTHR12606">
    <property type="entry name" value="SENTRIN/SUMO-SPECIFIC PROTEASE"/>
    <property type="match status" value="1"/>
</dbReference>
<feature type="compositionally biased region" description="Polar residues" evidence="8">
    <location>
        <begin position="973"/>
        <end position="986"/>
    </location>
</feature>
<dbReference type="InterPro" id="IPR019787">
    <property type="entry name" value="Znf_PHD-finger"/>
</dbReference>
<dbReference type="Pfam" id="PF02902">
    <property type="entry name" value="Peptidase_C48"/>
    <property type="match status" value="1"/>
</dbReference>
<dbReference type="STRING" id="307972.A0A2G8LFV4"/>
<dbReference type="OrthoDB" id="413122at2759"/>
<dbReference type="PANTHER" id="PTHR12606:SF141">
    <property type="entry name" value="GH15225P-RELATED"/>
    <property type="match status" value="1"/>
</dbReference>
<dbReference type="InterPro" id="IPR001965">
    <property type="entry name" value="Znf_PHD"/>
</dbReference>
<keyword evidence="12" id="KW-1185">Reference proteome</keyword>
<dbReference type="InterPro" id="IPR038765">
    <property type="entry name" value="Papain-like_cys_pep_sf"/>
</dbReference>
<keyword evidence="3" id="KW-0479">Metal-binding</keyword>
<dbReference type="Gene3D" id="3.40.395.10">
    <property type="entry name" value="Adenoviral Proteinase, Chain A"/>
    <property type="match status" value="1"/>
</dbReference>
<dbReference type="GO" id="GO:0016579">
    <property type="term" value="P:protein deubiquitination"/>
    <property type="evidence" value="ECO:0007669"/>
    <property type="project" value="InterPro"/>
</dbReference>
<sequence>MKFLDLSLAFAIGITFGSVFWVREKESHEHFLERSPTRDFSQLKGGAHKRGRPACTEYAKISAAISSVRKKVTVTSSPSKAFWESVVMELGWSTKNLKRSVKVLRSIWCNNRGNIRLLVKSGEGATRTKPREKRKRKPVRFSSNWVDINMKRKYCTCQTYYDNKRQYIHCKQCDEWYHYSCMRIPSTVKSGFNVTFYCGIGKCNNGKYVFQLHHDKDGVKLKENLNSSEIVHPQPPTAKSSHECNDTNTDSCKNESTEVASRVSNKTLSVLSGSQANNDDYVIKQFPKKGTFSINADTYNTVLSKRRGRCLPTGEWQKYFVDGMSKINPYCVIMFKYHYLIDNNTSETIFRAKGYCKFADCSVSVLISMDRNFSCTVNFNGNMKHSMYDIHARPIRGLDRRLAGKTLSMGVKPMKVLLRNLSSKSSEVIASGNRNDCGRTLSVMQKISSESRSKERDDEDEIKSLLKKQQKYCLKYNHRGRVPGFIQQISVSPMYIICFTEGGLRVWHDMCRTDVVFWDATGGVLDRGHGKKQILYYELSVRNLTKGNTDFASDNNSTNLSEDAFLSRMNSPFTEHFSKVIEKGRLDCRNSHYTGVPTGDDHNSYFCVTFLKEIQRILLPSAPLWSDMLPSSLHKMAGGDMASECHNVYDNVVPMFTPLQNLENNCWFSSVLQSFIRIGSIDRCFRESTLSVSDSRLNTLLDISRSLFHGRVVSDSEMIHTLKVMCALCDFERGTQCDASEFFLKGPIQLLSHLRMTDKILFTMETNSKCRSCSSVKIKKETGCMFQVAISNTRFDTTMSDLICCNFNADSAFINCDICKKNKTFDISRSLTVIPPVLIVHLLRYNYDSKSKQILKDSSFVEIEEYLVIPTKICTVYALSTVVQHIGESTGTGHYQTLFKTSTGWAVADDNTSLGSTLHTVTANNAYICVYEKVDNVDTQNSPTTPTLSNSSFVTQTRKTQTKDDMYHEKVCNPTSTSDHTTGHSQITKEGKHDNRSPVIEQDRSTENIEKNIECADDIIDLTTEDEVAEDLFDPQRRPVTRGFGINVMVNDLKLLMEPDGWLNDNIINFYLNLLSEAAQKSLNTKVFPFSTFFFSSLLNDGYDKAYRWCSNSDIFQQDFLLIPINSVSHWTLVVVDNIQREVVYYDSLNNTNNKTHLDHIKQFLLIANTERSLNLDEWCFRMKTDAAKQGNMSDCGVFTCLFAESATGLNKDVKWNDIPYERRRIATTILSRS</sequence>
<dbReference type="PROSITE" id="PS50600">
    <property type="entry name" value="ULP_PROTEASE"/>
    <property type="match status" value="1"/>
</dbReference>
<feature type="domain" description="USP" evidence="9">
    <location>
        <begin position="657"/>
        <end position="934"/>
    </location>
</feature>
<feature type="domain" description="Ubiquitin-like protease family profile" evidence="10">
    <location>
        <begin position="1046"/>
        <end position="1207"/>
    </location>
</feature>
<dbReference type="GO" id="GO:0005634">
    <property type="term" value="C:nucleus"/>
    <property type="evidence" value="ECO:0007669"/>
    <property type="project" value="TreeGrafter"/>
</dbReference>
<feature type="region of interest" description="Disordered" evidence="8">
    <location>
        <begin position="972"/>
        <end position="996"/>
    </location>
</feature>
<evidence type="ECO:0000256" key="5">
    <source>
        <dbReference type="ARBA" id="ARBA00022801"/>
    </source>
</evidence>
<evidence type="ECO:0000256" key="3">
    <source>
        <dbReference type="ARBA" id="ARBA00022723"/>
    </source>
</evidence>
<dbReference type="GO" id="GO:0004843">
    <property type="term" value="F:cysteine-type deubiquitinase activity"/>
    <property type="evidence" value="ECO:0007669"/>
    <property type="project" value="InterPro"/>
</dbReference>
<comment type="similarity">
    <text evidence="1">Belongs to the peptidase C48 family.</text>
</comment>
<dbReference type="Proteomes" id="UP000230750">
    <property type="component" value="Unassembled WGS sequence"/>
</dbReference>
<dbReference type="Gene3D" id="3.30.40.10">
    <property type="entry name" value="Zinc/RING finger domain, C3HC4 (zinc finger)"/>
    <property type="match status" value="1"/>
</dbReference>
<gene>
    <name evidence="11" type="ORF">BSL78_03929</name>
</gene>
<reference evidence="11 12" key="1">
    <citation type="journal article" date="2017" name="PLoS Biol.">
        <title>The sea cucumber genome provides insights into morphological evolution and visceral regeneration.</title>
        <authorList>
            <person name="Zhang X."/>
            <person name="Sun L."/>
            <person name="Yuan J."/>
            <person name="Sun Y."/>
            <person name="Gao Y."/>
            <person name="Zhang L."/>
            <person name="Li S."/>
            <person name="Dai H."/>
            <person name="Hamel J.F."/>
            <person name="Liu C."/>
            <person name="Yu Y."/>
            <person name="Liu S."/>
            <person name="Lin W."/>
            <person name="Guo K."/>
            <person name="Jin S."/>
            <person name="Xu P."/>
            <person name="Storey K.B."/>
            <person name="Huan P."/>
            <person name="Zhang T."/>
            <person name="Zhou Y."/>
            <person name="Zhang J."/>
            <person name="Lin C."/>
            <person name="Li X."/>
            <person name="Xing L."/>
            <person name="Huo D."/>
            <person name="Sun M."/>
            <person name="Wang L."/>
            <person name="Mercier A."/>
            <person name="Li F."/>
            <person name="Yang H."/>
            <person name="Xiang J."/>
        </authorList>
    </citation>
    <scope>NUCLEOTIDE SEQUENCE [LARGE SCALE GENOMIC DNA]</scope>
    <source>
        <strain evidence="11">Shaxun</strain>
        <tissue evidence="11">Muscle</tissue>
    </source>
</reference>